<reference evidence="3 4" key="1">
    <citation type="submission" date="2020-10" db="EMBL/GenBank/DDBJ databases">
        <title>The Coptis chinensis genome and diversification of protoberbering-type alkaloids.</title>
        <authorList>
            <person name="Wang B."/>
            <person name="Shu S."/>
            <person name="Song C."/>
            <person name="Liu Y."/>
        </authorList>
    </citation>
    <scope>NUCLEOTIDE SEQUENCE [LARGE SCALE GENOMIC DNA]</scope>
    <source>
        <strain evidence="3">HL-2020</strain>
        <tissue evidence="3">Leaf</tissue>
    </source>
</reference>
<proteinExistence type="predicted"/>
<dbReference type="EMBL" id="JADFTS010000007">
    <property type="protein sequence ID" value="KAF9596624.1"/>
    <property type="molecule type" value="Genomic_DNA"/>
</dbReference>
<keyword evidence="4" id="KW-1185">Reference proteome</keyword>
<evidence type="ECO:0000256" key="1">
    <source>
        <dbReference type="ARBA" id="ARBA00022737"/>
    </source>
</evidence>
<evidence type="ECO:0008006" key="5">
    <source>
        <dbReference type="Google" id="ProtNLM"/>
    </source>
</evidence>
<feature type="region of interest" description="Disordered" evidence="2">
    <location>
        <begin position="177"/>
        <end position="213"/>
    </location>
</feature>
<comment type="caution">
    <text evidence="3">The sequence shown here is derived from an EMBL/GenBank/DDBJ whole genome shotgun (WGS) entry which is preliminary data.</text>
</comment>
<feature type="compositionally biased region" description="Polar residues" evidence="2">
    <location>
        <begin position="177"/>
        <end position="192"/>
    </location>
</feature>
<evidence type="ECO:0000313" key="4">
    <source>
        <dbReference type="Proteomes" id="UP000631114"/>
    </source>
</evidence>
<protein>
    <recommendedName>
        <fullName evidence="5">Pentatricopeptide repeat-containing protein</fullName>
    </recommendedName>
</protein>
<evidence type="ECO:0000313" key="3">
    <source>
        <dbReference type="EMBL" id="KAF9596624.1"/>
    </source>
</evidence>
<dbReference type="PANTHER" id="PTHR47926">
    <property type="entry name" value="PENTATRICOPEPTIDE REPEAT-CONTAINING PROTEIN"/>
    <property type="match status" value="1"/>
</dbReference>
<dbReference type="InterPro" id="IPR046848">
    <property type="entry name" value="E_motif"/>
</dbReference>
<dbReference type="GO" id="GO:0003723">
    <property type="term" value="F:RNA binding"/>
    <property type="evidence" value="ECO:0007669"/>
    <property type="project" value="InterPro"/>
</dbReference>
<gene>
    <name evidence="3" type="ORF">IFM89_012747</name>
</gene>
<evidence type="ECO:0000256" key="2">
    <source>
        <dbReference type="SAM" id="MobiDB-lite"/>
    </source>
</evidence>
<dbReference type="InterPro" id="IPR002885">
    <property type="entry name" value="PPR_rpt"/>
</dbReference>
<dbReference type="PANTHER" id="PTHR47926:SF537">
    <property type="entry name" value="PENTACOTRIPEPTIDE-REPEAT REGION OF PRORP DOMAIN-CONTAINING PROTEIN"/>
    <property type="match status" value="1"/>
</dbReference>
<organism evidence="3 4">
    <name type="scientific">Coptis chinensis</name>
    <dbReference type="NCBI Taxonomy" id="261450"/>
    <lineage>
        <taxon>Eukaryota</taxon>
        <taxon>Viridiplantae</taxon>
        <taxon>Streptophyta</taxon>
        <taxon>Embryophyta</taxon>
        <taxon>Tracheophyta</taxon>
        <taxon>Spermatophyta</taxon>
        <taxon>Magnoliopsida</taxon>
        <taxon>Ranunculales</taxon>
        <taxon>Ranunculaceae</taxon>
        <taxon>Coptidoideae</taxon>
        <taxon>Coptis</taxon>
    </lineage>
</organism>
<dbReference type="Pfam" id="PF20431">
    <property type="entry name" value="E_motif"/>
    <property type="match status" value="1"/>
</dbReference>
<dbReference type="AlphaFoldDB" id="A0A835HC54"/>
<dbReference type="FunFam" id="1.25.40.10:FF:000090">
    <property type="entry name" value="Pentatricopeptide repeat-containing protein, chloroplastic"/>
    <property type="match status" value="1"/>
</dbReference>
<dbReference type="Proteomes" id="UP000631114">
    <property type="component" value="Unassembled WGS sequence"/>
</dbReference>
<sequence>MISGLAFHGQGKEVMNILEAMQVTNIRPNAVTFTSLLFACGHAGLVNEGLVLFYSMGSGFGVTPTIQHYGCIVDLLGRAGRLQEAYNFVIEMPLQPDKILWRSLLAACKIHGNSTMGEKVGRHLLQLQGESGMVDTISRCEDSIALSNVYASAGRWKDLEIVREKMKDKCIQTEPGYSSVQLPRPNITTTRSTVNATGTGVGTQGQQRQRNPTWVRRTTNVEADAPATEEAVVAPVTIVPDDVVSHIQEPHNSPDTTSLVDASSSDNHLAIVVAPVRITISNQFQALTDEVDMDTYQDLEGVNPLNQPQEVAAEGNFCSLLP</sequence>
<dbReference type="OrthoDB" id="992115at2759"/>
<accession>A0A835HC54</accession>
<name>A0A835HC54_9MAGN</name>
<dbReference type="InterPro" id="IPR046960">
    <property type="entry name" value="PPR_At4g14850-like_plant"/>
</dbReference>
<dbReference type="Pfam" id="PF01535">
    <property type="entry name" value="PPR"/>
    <property type="match status" value="1"/>
</dbReference>
<dbReference type="Gene3D" id="1.25.40.10">
    <property type="entry name" value="Tetratricopeptide repeat domain"/>
    <property type="match status" value="1"/>
</dbReference>
<keyword evidence="1" id="KW-0677">Repeat</keyword>
<dbReference type="InterPro" id="IPR011990">
    <property type="entry name" value="TPR-like_helical_dom_sf"/>
</dbReference>
<feature type="compositionally biased region" description="Low complexity" evidence="2">
    <location>
        <begin position="193"/>
        <end position="211"/>
    </location>
</feature>
<dbReference type="GO" id="GO:0009451">
    <property type="term" value="P:RNA modification"/>
    <property type="evidence" value="ECO:0007669"/>
    <property type="project" value="InterPro"/>
</dbReference>
<dbReference type="Pfam" id="PF13812">
    <property type="entry name" value="PPR_3"/>
    <property type="match status" value="1"/>
</dbReference>